<evidence type="ECO:0000313" key="8">
    <source>
        <dbReference type="EMBL" id="KAL2862702.1"/>
    </source>
</evidence>
<dbReference type="InterPro" id="IPR037523">
    <property type="entry name" value="VOC_core"/>
</dbReference>
<dbReference type="Gene3D" id="1.10.630.10">
    <property type="entry name" value="Cytochrome P450"/>
    <property type="match status" value="1"/>
</dbReference>
<accession>A0ABR4LDT6</accession>
<evidence type="ECO:0000259" key="7">
    <source>
        <dbReference type="PROSITE" id="PS51819"/>
    </source>
</evidence>
<dbReference type="SUPFAM" id="SSF54593">
    <property type="entry name" value="Glyoxalase/Bleomycin resistance protein/Dihydroxybiphenyl dioxygenase"/>
    <property type="match status" value="1"/>
</dbReference>
<evidence type="ECO:0000256" key="1">
    <source>
        <dbReference type="ARBA" id="ARBA00001971"/>
    </source>
</evidence>
<comment type="caution">
    <text evidence="8">The sequence shown here is derived from an EMBL/GenBank/DDBJ whole genome shotgun (WGS) entry which is preliminary data.</text>
</comment>
<dbReference type="Proteomes" id="UP001610432">
    <property type="component" value="Unassembled WGS sequence"/>
</dbReference>
<reference evidence="8 9" key="1">
    <citation type="submission" date="2024-07" db="EMBL/GenBank/DDBJ databases">
        <title>Section-level genome sequencing and comparative genomics of Aspergillus sections Usti and Cavernicolus.</title>
        <authorList>
            <consortium name="Lawrence Berkeley National Laboratory"/>
            <person name="Nybo J.L."/>
            <person name="Vesth T.C."/>
            <person name="Theobald S."/>
            <person name="Frisvad J.C."/>
            <person name="Larsen T.O."/>
            <person name="Kjaerboelling I."/>
            <person name="Rothschild-Mancinelli K."/>
            <person name="Lyhne E.K."/>
            <person name="Kogle M.E."/>
            <person name="Barry K."/>
            <person name="Clum A."/>
            <person name="Na H."/>
            <person name="Ledsgaard L."/>
            <person name="Lin J."/>
            <person name="Lipzen A."/>
            <person name="Kuo A."/>
            <person name="Riley R."/>
            <person name="Mondo S."/>
            <person name="Labutti K."/>
            <person name="Haridas S."/>
            <person name="Pangalinan J."/>
            <person name="Salamov A.A."/>
            <person name="Simmons B.A."/>
            <person name="Magnuson J.K."/>
            <person name="Chen J."/>
            <person name="Drula E."/>
            <person name="Henrissat B."/>
            <person name="Wiebenga A."/>
            <person name="Lubbers R.J."/>
            <person name="Gomes A.C."/>
            <person name="Macurrencykelacurrency M.R."/>
            <person name="Stajich J."/>
            <person name="Grigoriev I.V."/>
            <person name="Mortensen U.H."/>
            <person name="De Vries R.P."/>
            <person name="Baker S.E."/>
            <person name="Andersen M.R."/>
        </authorList>
    </citation>
    <scope>NUCLEOTIDE SEQUENCE [LARGE SCALE GENOMIC DNA]</scope>
    <source>
        <strain evidence="8 9">CBS 449.75</strain>
    </source>
</reference>
<evidence type="ECO:0000256" key="2">
    <source>
        <dbReference type="ARBA" id="ARBA00010617"/>
    </source>
</evidence>
<dbReference type="PROSITE" id="PS51819">
    <property type="entry name" value="VOC"/>
    <property type="match status" value="2"/>
</dbReference>
<protein>
    <submittedName>
        <fullName evidence="8">Cytochrome P450</fullName>
    </submittedName>
</protein>
<dbReference type="InterPro" id="IPR001128">
    <property type="entry name" value="Cyt_P450"/>
</dbReference>
<evidence type="ECO:0000256" key="6">
    <source>
        <dbReference type="ARBA" id="ARBA00023033"/>
    </source>
</evidence>
<evidence type="ECO:0000256" key="4">
    <source>
        <dbReference type="ARBA" id="ARBA00023002"/>
    </source>
</evidence>
<feature type="domain" description="VOC" evidence="7">
    <location>
        <begin position="13"/>
        <end position="138"/>
    </location>
</feature>
<dbReference type="InterPro" id="IPR029068">
    <property type="entry name" value="Glyas_Bleomycin-R_OHBP_Dase"/>
</dbReference>
<keyword evidence="3" id="KW-0479">Metal-binding</keyword>
<keyword evidence="4" id="KW-0560">Oxidoreductase</keyword>
<dbReference type="GeneID" id="98149798"/>
<keyword evidence="6" id="KW-0503">Monooxygenase</keyword>
<organism evidence="8 9">
    <name type="scientific">Aspergillus lucknowensis</name>
    <dbReference type="NCBI Taxonomy" id="176173"/>
    <lineage>
        <taxon>Eukaryota</taxon>
        <taxon>Fungi</taxon>
        <taxon>Dikarya</taxon>
        <taxon>Ascomycota</taxon>
        <taxon>Pezizomycotina</taxon>
        <taxon>Eurotiomycetes</taxon>
        <taxon>Eurotiomycetidae</taxon>
        <taxon>Eurotiales</taxon>
        <taxon>Aspergillaceae</taxon>
        <taxon>Aspergillus</taxon>
        <taxon>Aspergillus subgen. Nidulantes</taxon>
    </lineage>
</organism>
<dbReference type="RefSeq" id="XP_070881681.1">
    <property type="nucleotide sequence ID" value="XM_071034726.1"/>
</dbReference>
<dbReference type="PRINTS" id="PR00463">
    <property type="entry name" value="EP450I"/>
</dbReference>
<name>A0ABR4LDT6_9EURO</name>
<dbReference type="InterPro" id="IPR050364">
    <property type="entry name" value="Cytochrome_P450_fung"/>
</dbReference>
<evidence type="ECO:0000256" key="3">
    <source>
        <dbReference type="ARBA" id="ARBA00022723"/>
    </source>
</evidence>
<dbReference type="EMBL" id="JBFXLQ010000063">
    <property type="protein sequence ID" value="KAL2862702.1"/>
    <property type="molecule type" value="Genomic_DNA"/>
</dbReference>
<dbReference type="Gene3D" id="3.10.180.10">
    <property type="entry name" value="2,3-Dihydroxybiphenyl 1,2-Dioxygenase, domain 1"/>
    <property type="match status" value="2"/>
</dbReference>
<dbReference type="InterPro" id="IPR004360">
    <property type="entry name" value="Glyas_Fos-R_dOase_dom"/>
</dbReference>
<feature type="domain" description="VOC" evidence="7">
    <location>
        <begin position="184"/>
        <end position="307"/>
    </location>
</feature>
<dbReference type="PANTHER" id="PTHR46300:SF2">
    <property type="entry name" value="CYTOCHROME P450 MONOOXYGENASE ALNH-RELATED"/>
    <property type="match status" value="1"/>
</dbReference>
<sequence length="799" mass="90557">MAPSPDRNIKLVRLAHVYYTHKDLDKAAQFMEDFGLQEVDQQKPLLGATDNPTRRTIYYHGTSAEPFVDYAQSGDEDAFGGAAFVVESLDDLEFASRTLPNASPVVDVGKENPEVPGGGFCVTFTDPVDGIPFRLVFEQEMKREGEGEVEAERLPQLRYNYPTDKHRPGNSTQRFRHGPPPVHKLGHFGLCVTDFARTNEFFTTRFNFEASDLVHSKKGKDITVFLHLDRGRELVDHHSFFFFEGPKWHVHHSSFETHDFDTQLLGHHWLRAKGYKNCWGVGRHIMGSQIFDYWFDPSGFIVEHYVDGDLVDETHPFLPIVLVVVLLGSLWVILTKGRREKGLLPGPLTLPILGNLHQIPTKGAYLKFTEWARTYGGIYSLKLGTGTAILLTYRTLVKELIDRKSSKYSNRPTSFVAHTITGGSHLLAMQYSPLWRPMRKAVHQHFMESMVEKSHIRVQNVEAVQMLRDFCLRPDQHMLHPKRFSNSITMSLVYGIRTPSIETLHMSRLYEMMEAWSKVMEPGNTPPVDIYGFLHYIPQRILGNWRSRVQEVSVAMNNLYAEYSDIVLERRKKVGSVGSCLDTLMEGGSDTSSSIILAFIHAMTKWTDVLKKAQAEIDAVVGAQRTPVWEDYDKLPYVVSTVKEAMRWRPAGTTMIVDGWGLHCDGTRFANPDVFDPDHYKGVTSLASEFAGSSDPDTSDHYGYGTGRRIFPGIHVSERNLLLAIAKIIWAFDIEAGSDEEGNRVEPDSSPGTGYSEGFLVCAKDFKCTIRPRSDARRETIMREFSEEQEQIFAGFECP</sequence>
<comment type="cofactor">
    <cofactor evidence="1">
        <name>heme</name>
        <dbReference type="ChEBI" id="CHEBI:30413"/>
    </cofactor>
</comment>
<dbReference type="InterPro" id="IPR002401">
    <property type="entry name" value="Cyt_P450_E_grp-I"/>
</dbReference>
<dbReference type="Pfam" id="PF00067">
    <property type="entry name" value="p450"/>
    <property type="match status" value="1"/>
</dbReference>
<dbReference type="SUPFAM" id="SSF48264">
    <property type="entry name" value="Cytochrome P450"/>
    <property type="match status" value="1"/>
</dbReference>
<proteinExistence type="inferred from homology"/>
<evidence type="ECO:0000313" key="9">
    <source>
        <dbReference type="Proteomes" id="UP001610432"/>
    </source>
</evidence>
<keyword evidence="9" id="KW-1185">Reference proteome</keyword>
<dbReference type="Pfam" id="PF00903">
    <property type="entry name" value="Glyoxalase"/>
    <property type="match status" value="2"/>
</dbReference>
<comment type="similarity">
    <text evidence="2">Belongs to the cytochrome P450 family.</text>
</comment>
<gene>
    <name evidence="8" type="ORF">BJX67DRAFT_391123</name>
</gene>
<dbReference type="InterPro" id="IPR036396">
    <property type="entry name" value="Cyt_P450_sf"/>
</dbReference>
<keyword evidence="5" id="KW-0408">Iron</keyword>
<evidence type="ECO:0000256" key="5">
    <source>
        <dbReference type="ARBA" id="ARBA00023004"/>
    </source>
</evidence>
<dbReference type="PANTHER" id="PTHR46300">
    <property type="entry name" value="P450, PUTATIVE (EUROFUNG)-RELATED-RELATED"/>
    <property type="match status" value="1"/>
</dbReference>